<dbReference type="AlphaFoldDB" id="A0A7J6GWG3"/>
<name>A0A7J6GWG3_CANSA</name>
<evidence type="ECO:0000259" key="2">
    <source>
        <dbReference type="Pfam" id="PF13966"/>
    </source>
</evidence>
<proteinExistence type="predicted"/>
<dbReference type="InterPro" id="IPR026960">
    <property type="entry name" value="RVT-Znf"/>
</dbReference>
<gene>
    <name evidence="3" type="ORF">G4B88_020288</name>
</gene>
<evidence type="ECO:0000313" key="3">
    <source>
        <dbReference type="EMBL" id="KAF4387273.1"/>
    </source>
</evidence>
<evidence type="ECO:0000313" key="4">
    <source>
        <dbReference type="Proteomes" id="UP000583929"/>
    </source>
</evidence>
<comment type="caution">
    <text evidence="3">The sequence shown here is derived from an EMBL/GenBank/DDBJ whole genome shotgun (WGS) entry which is preliminary data.</text>
</comment>
<sequence length="277" mass="32182">MDSLIVFSSIDECESQMGSNGLSSFFFFTPHLSYMVVPDYSFSSYWHFCIRVAGSAIHLFRASWSLSMAKFVIELWNVKYGIGFEIVGTFVTIYWVFFSMALWRLFARSNLGVLLQRDHLMQLKAICNHLFGVSLRPIAYATWYFKKLSKLRESIDKHAMMDAGSTCKFKVKLFHLSLVDNDRVSYHILISNRIVVLKHKCPVCDLGNESHSHLFFSCDFTGKVFAEITMWFGTYDWLESLIEVLIWERKLLKNSVDVLAISIMEVITYLVWCSKNR</sequence>
<dbReference type="Proteomes" id="UP000583929">
    <property type="component" value="Unassembled WGS sequence"/>
</dbReference>
<accession>A0A7J6GWG3</accession>
<reference evidence="3 4" key="1">
    <citation type="journal article" date="2020" name="bioRxiv">
        <title>Sequence and annotation of 42 cannabis genomes reveals extensive copy number variation in cannabinoid synthesis and pathogen resistance genes.</title>
        <authorList>
            <person name="Mckernan K.J."/>
            <person name="Helbert Y."/>
            <person name="Kane L.T."/>
            <person name="Ebling H."/>
            <person name="Zhang L."/>
            <person name="Liu B."/>
            <person name="Eaton Z."/>
            <person name="Mclaughlin S."/>
            <person name="Kingan S."/>
            <person name="Baybayan P."/>
            <person name="Concepcion G."/>
            <person name="Jordan M."/>
            <person name="Riva A."/>
            <person name="Barbazuk W."/>
            <person name="Harkins T."/>
        </authorList>
    </citation>
    <scope>NUCLEOTIDE SEQUENCE [LARGE SCALE GENOMIC DNA]</scope>
    <source>
        <strain evidence="4">cv. Jamaican Lion 4</strain>
        <tissue evidence="3">Leaf</tissue>
    </source>
</reference>
<keyword evidence="1" id="KW-0472">Membrane</keyword>
<keyword evidence="1" id="KW-0812">Transmembrane</keyword>
<feature type="domain" description="Reverse transcriptase zinc-binding" evidence="2">
    <location>
        <begin position="165"/>
        <end position="224"/>
    </location>
</feature>
<keyword evidence="1" id="KW-1133">Transmembrane helix</keyword>
<feature type="transmembrane region" description="Helical" evidence="1">
    <location>
        <begin position="82"/>
        <end position="103"/>
    </location>
</feature>
<organism evidence="3 4">
    <name type="scientific">Cannabis sativa</name>
    <name type="common">Hemp</name>
    <name type="synonym">Marijuana</name>
    <dbReference type="NCBI Taxonomy" id="3483"/>
    <lineage>
        <taxon>Eukaryota</taxon>
        <taxon>Viridiplantae</taxon>
        <taxon>Streptophyta</taxon>
        <taxon>Embryophyta</taxon>
        <taxon>Tracheophyta</taxon>
        <taxon>Spermatophyta</taxon>
        <taxon>Magnoliopsida</taxon>
        <taxon>eudicotyledons</taxon>
        <taxon>Gunneridae</taxon>
        <taxon>Pentapetalae</taxon>
        <taxon>rosids</taxon>
        <taxon>fabids</taxon>
        <taxon>Rosales</taxon>
        <taxon>Cannabaceae</taxon>
        <taxon>Cannabis</taxon>
    </lineage>
</organism>
<dbReference type="EMBL" id="JAATIQ010000079">
    <property type="protein sequence ID" value="KAF4387273.1"/>
    <property type="molecule type" value="Genomic_DNA"/>
</dbReference>
<keyword evidence="4" id="KW-1185">Reference proteome</keyword>
<dbReference type="Pfam" id="PF13966">
    <property type="entry name" value="zf-RVT"/>
    <property type="match status" value="1"/>
</dbReference>
<protein>
    <recommendedName>
        <fullName evidence="2">Reverse transcriptase zinc-binding domain-containing protein</fullName>
    </recommendedName>
</protein>
<evidence type="ECO:0000256" key="1">
    <source>
        <dbReference type="SAM" id="Phobius"/>
    </source>
</evidence>